<protein>
    <recommendedName>
        <fullName evidence="3">Colicin immunity protein/pyocin immunity protein</fullName>
    </recommendedName>
</protein>
<dbReference type="AlphaFoldDB" id="A0A4Q7MUX4"/>
<name>A0A4Q7MUX4_9BACT</name>
<organism evidence="1 2">
    <name type="scientific">Pseudobacter ginsenosidimutans</name>
    <dbReference type="NCBI Taxonomy" id="661488"/>
    <lineage>
        <taxon>Bacteria</taxon>
        <taxon>Pseudomonadati</taxon>
        <taxon>Bacteroidota</taxon>
        <taxon>Chitinophagia</taxon>
        <taxon>Chitinophagales</taxon>
        <taxon>Chitinophagaceae</taxon>
        <taxon>Pseudobacter</taxon>
    </lineage>
</organism>
<dbReference type="SUPFAM" id="SSF47345">
    <property type="entry name" value="Colicin E immunity proteins"/>
    <property type="match status" value="1"/>
</dbReference>
<gene>
    <name evidence="1" type="ORF">EV199_4649</name>
</gene>
<evidence type="ECO:0008006" key="3">
    <source>
        <dbReference type="Google" id="ProtNLM"/>
    </source>
</evidence>
<proteinExistence type="predicted"/>
<reference evidence="1 2" key="1">
    <citation type="submission" date="2019-02" db="EMBL/GenBank/DDBJ databases">
        <title>Genomic Encyclopedia of Type Strains, Phase IV (KMG-IV): sequencing the most valuable type-strain genomes for metagenomic binning, comparative biology and taxonomic classification.</title>
        <authorList>
            <person name="Goeker M."/>
        </authorList>
    </citation>
    <scope>NUCLEOTIDE SEQUENCE [LARGE SCALE GENOMIC DNA]</scope>
    <source>
        <strain evidence="1 2">DSM 18116</strain>
    </source>
</reference>
<sequence length="65" mass="7578">MTREELIRLVEKIMMAEGTEQELDAMLDLLMDKVADPEVSNYIYYDDLTPEQVVDKALAYRPIQL</sequence>
<dbReference type="Gene3D" id="1.10.1200.20">
    <property type="entry name" value="Colicin E immunity protein"/>
    <property type="match status" value="1"/>
</dbReference>
<accession>A0A4Q7MUX4</accession>
<dbReference type="Proteomes" id="UP000293874">
    <property type="component" value="Unassembled WGS sequence"/>
</dbReference>
<dbReference type="InterPro" id="IPR035900">
    <property type="entry name" value="Colicin_E_sf"/>
</dbReference>
<evidence type="ECO:0000313" key="1">
    <source>
        <dbReference type="EMBL" id="RZS72726.1"/>
    </source>
</evidence>
<evidence type="ECO:0000313" key="2">
    <source>
        <dbReference type="Proteomes" id="UP000293874"/>
    </source>
</evidence>
<dbReference type="EMBL" id="SGXA01000002">
    <property type="protein sequence ID" value="RZS72726.1"/>
    <property type="molecule type" value="Genomic_DNA"/>
</dbReference>
<comment type="caution">
    <text evidence="1">The sequence shown here is derived from an EMBL/GenBank/DDBJ whole genome shotgun (WGS) entry which is preliminary data.</text>
</comment>
<dbReference type="RefSeq" id="WP_130543114.1">
    <property type="nucleotide sequence ID" value="NZ_CP042431.1"/>
</dbReference>
<dbReference type="OrthoDB" id="6555806at2"/>
<keyword evidence="2" id="KW-1185">Reference proteome</keyword>